<dbReference type="InterPro" id="IPR001247">
    <property type="entry name" value="ExoRNase_PH_dom1"/>
</dbReference>
<evidence type="ECO:0000256" key="2">
    <source>
        <dbReference type="ARBA" id="ARBA00004496"/>
    </source>
</evidence>
<keyword evidence="4" id="KW-0963">Cytoplasm</keyword>
<dbReference type="GO" id="GO:0000177">
    <property type="term" value="C:cytoplasmic exosome (RNase complex)"/>
    <property type="evidence" value="ECO:0007669"/>
    <property type="project" value="TreeGrafter"/>
</dbReference>
<dbReference type="Pfam" id="PF01138">
    <property type="entry name" value="RNase_PH"/>
    <property type="match status" value="1"/>
</dbReference>
<keyword evidence="6" id="KW-0271">Exosome</keyword>
<dbReference type="GO" id="GO:0071051">
    <property type="term" value="P:poly(A)-dependent snoRNA 3'-end processing"/>
    <property type="evidence" value="ECO:0007669"/>
    <property type="project" value="TreeGrafter"/>
</dbReference>
<keyword evidence="5" id="KW-0698">rRNA processing</keyword>
<gene>
    <name evidence="12" type="primary">LOC105363254</name>
</gene>
<reference evidence="12" key="1">
    <citation type="submission" date="2025-08" db="UniProtKB">
        <authorList>
            <consortium name="RefSeq"/>
        </authorList>
    </citation>
    <scope>IDENTIFICATION</scope>
</reference>
<dbReference type="RefSeq" id="XP_011499201.1">
    <property type="nucleotide sequence ID" value="XM_011500899.1"/>
</dbReference>
<proteinExistence type="inferred from homology"/>
<dbReference type="SUPFAM" id="SSF55666">
    <property type="entry name" value="Ribonuclease PH domain 2-like"/>
    <property type="match status" value="1"/>
</dbReference>
<dbReference type="GO" id="GO:0003723">
    <property type="term" value="F:RNA binding"/>
    <property type="evidence" value="ECO:0007669"/>
    <property type="project" value="UniProtKB-KW"/>
</dbReference>
<organism evidence="11 12">
    <name type="scientific">Ceratosolen solmsi marchali</name>
    <dbReference type="NCBI Taxonomy" id="326594"/>
    <lineage>
        <taxon>Eukaryota</taxon>
        <taxon>Metazoa</taxon>
        <taxon>Ecdysozoa</taxon>
        <taxon>Arthropoda</taxon>
        <taxon>Hexapoda</taxon>
        <taxon>Insecta</taxon>
        <taxon>Pterygota</taxon>
        <taxon>Neoptera</taxon>
        <taxon>Endopterygota</taxon>
        <taxon>Hymenoptera</taxon>
        <taxon>Apocrita</taxon>
        <taxon>Proctotrupomorpha</taxon>
        <taxon>Chalcidoidea</taxon>
        <taxon>Agaonidae</taxon>
        <taxon>Agaoninae</taxon>
        <taxon>Ceratosolen</taxon>
    </lineage>
</organism>
<protein>
    <submittedName>
        <fullName evidence="12">Exosome complex component MTR3-like</fullName>
    </submittedName>
</protein>
<evidence type="ECO:0000256" key="8">
    <source>
        <dbReference type="ARBA" id="ARBA00023242"/>
    </source>
</evidence>
<dbReference type="Proteomes" id="UP000695007">
    <property type="component" value="Unplaced"/>
</dbReference>
<dbReference type="GO" id="GO:0034475">
    <property type="term" value="P:U4 snRNA 3'-end processing"/>
    <property type="evidence" value="ECO:0007669"/>
    <property type="project" value="TreeGrafter"/>
</dbReference>
<keyword evidence="8" id="KW-0539">Nucleus</keyword>
<evidence type="ECO:0000256" key="3">
    <source>
        <dbReference type="ARBA" id="ARBA00006678"/>
    </source>
</evidence>
<dbReference type="InterPro" id="IPR027408">
    <property type="entry name" value="PNPase/RNase_PH_dom_sf"/>
</dbReference>
<evidence type="ECO:0000259" key="10">
    <source>
        <dbReference type="Pfam" id="PF03725"/>
    </source>
</evidence>
<evidence type="ECO:0000256" key="5">
    <source>
        <dbReference type="ARBA" id="ARBA00022552"/>
    </source>
</evidence>
<dbReference type="GO" id="GO:0005730">
    <property type="term" value="C:nucleolus"/>
    <property type="evidence" value="ECO:0007669"/>
    <property type="project" value="TreeGrafter"/>
</dbReference>
<dbReference type="GeneID" id="105363254"/>
<dbReference type="KEGG" id="csol:105363254"/>
<evidence type="ECO:0000313" key="12">
    <source>
        <dbReference type="RefSeq" id="XP_011499201.1"/>
    </source>
</evidence>
<dbReference type="Gene3D" id="3.30.230.70">
    <property type="entry name" value="GHMP Kinase, N-terminal domain"/>
    <property type="match status" value="1"/>
</dbReference>
<evidence type="ECO:0000256" key="7">
    <source>
        <dbReference type="ARBA" id="ARBA00022884"/>
    </source>
</evidence>
<dbReference type="InterPro" id="IPR020568">
    <property type="entry name" value="Ribosomal_Su5_D2-typ_SF"/>
</dbReference>
<evidence type="ECO:0000256" key="6">
    <source>
        <dbReference type="ARBA" id="ARBA00022835"/>
    </source>
</evidence>
<evidence type="ECO:0000259" key="9">
    <source>
        <dbReference type="Pfam" id="PF01138"/>
    </source>
</evidence>
<accession>A0AAJ7DWQ7</accession>
<dbReference type="GO" id="GO:0071028">
    <property type="term" value="P:nuclear mRNA surveillance"/>
    <property type="evidence" value="ECO:0007669"/>
    <property type="project" value="TreeGrafter"/>
</dbReference>
<evidence type="ECO:0000256" key="1">
    <source>
        <dbReference type="ARBA" id="ARBA00004123"/>
    </source>
</evidence>
<dbReference type="PANTHER" id="PTHR11953:SF2">
    <property type="entry name" value="EXOSOME COMPLEX COMPONENT MTR3"/>
    <property type="match status" value="1"/>
</dbReference>
<name>A0AAJ7DWQ7_9HYME</name>
<dbReference type="Pfam" id="PF03725">
    <property type="entry name" value="RNase_PH_C"/>
    <property type="match status" value="1"/>
</dbReference>
<dbReference type="InterPro" id="IPR015847">
    <property type="entry name" value="ExoRNase_PH_dom2"/>
</dbReference>
<evidence type="ECO:0000256" key="4">
    <source>
        <dbReference type="ARBA" id="ARBA00022490"/>
    </source>
</evidence>
<comment type="subcellular location">
    <subcellularLocation>
        <location evidence="2">Cytoplasm</location>
    </subcellularLocation>
    <subcellularLocation>
        <location evidence="1">Nucleus</location>
    </subcellularLocation>
</comment>
<dbReference type="GO" id="GO:0000176">
    <property type="term" value="C:nuclear exosome (RNase complex)"/>
    <property type="evidence" value="ECO:0007669"/>
    <property type="project" value="TreeGrafter"/>
</dbReference>
<dbReference type="InterPro" id="IPR050080">
    <property type="entry name" value="RNase_PH"/>
</dbReference>
<dbReference type="GO" id="GO:0006364">
    <property type="term" value="P:rRNA processing"/>
    <property type="evidence" value="ECO:0007669"/>
    <property type="project" value="UniProtKB-KW"/>
</dbReference>
<dbReference type="InterPro" id="IPR036345">
    <property type="entry name" value="ExoRNase_PH_dom2_sf"/>
</dbReference>
<sequence length="282" mass="31904">MPNDSKRINGPDATVPYSIYTNLNSESSELLIKNQLQFRVDKRKHNEFRKMFIRIGVVSQAKGSAYVEMGQTRVICSVFDPREIPNKAQYSTQGELFCEFKFAPFASCKRKGHQQDAEEKEYSLIMQRALEPAVCRHEFPNFQVDIYALVLDNDGSALSTAIMAASLALANASVPMFGIVTAVTVVIYDDLFIIDPTYKEEALCLKTIKKLKPVNHGIIMQAMLSQHDQISEFFLTGSMDINFVNSSIDILSKTSNEIYPVLQEALRKSILKMIKKKNQQEK</sequence>
<dbReference type="AlphaFoldDB" id="A0AAJ7DWQ7"/>
<dbReference type="GO" id="GO:0016075">
    <property type="term" value="P:rRNA catabolic process"/>
    <property type="evidence" value="ECO:0007669"/>
    <property type="project" value="TreeGrafter"/>
</dbReference>
<dbReference type="CDD" id="cd11371">
    <property type="entry name" value="RNase_PH_MTR3"/>
    <property type="match status" value="1"/>
</dbReference>
<keyword evidence="11" id="KW-1185">Reference proteome</keyword>
<dbReference type="SUPFAM" id="SSF54211">
    <property type="entry name" value="Ribosomal protein S5 domain 2-like"/>
    <property type="match status" value="1"/>
</dbReference>
<comment type="similarity">
    <text evidence="3">Belongs to the RNase PH family.</text>
</comment>
<evidence type="ECO:0000313" key="11">
    <source>
        <dbReference type="Proteomes" id="UP000695007"/>
    </source>
</evidence>
<feature type="domain" description="Exoribonuclease phosphorolytic" evidence="9">
    <location>
        <begin position="47"/>
        <end position="175"/>
    </location>
</feature>
<keyword evidence="7" id="KW-0694">RNA-binding</keyword>
<dbReference type="PANTHER" id="PTHR11953">
    <property type="entry name" value="EXOSOME COMPLEX COMPONENT"/>
    <property type="match status" value="1"/>
</dbReference>
<feature type="domain" description="Exoribonuclease phosphorolytic" evidence="10">
    <location>
        <begin position="178"/>
        <end position="205"/>
    </location>
</feature>